<feature type="transmembrane region" description="Helical" evidence="7">
    <location>
        <begin position="280"/>
        <end position="306"/>
    </location>
</feature>
<evidence type="ECO:0000256" key="2">
    <source>
        <dbReference type="ARBA" id="ARBA00022692"/>
    </source>
</evidence>
<dbReference type="EMBL" id="JASFZW010000004">
    <property type="protein sequence ID" value="KAK2078379.1"/>
    <property type="molecule type" value="Genomic_DNA"/>
</dbReference>
<feature type="transmembrane region" description="Helical" evidence="7">
    <location>
        <begin position="44"/>
        <end position="64"/>
    </location>
</feature>
<evidence type="ECO:0000256" key="3">
    <source>
        <dbReference type="ARBA" id="ARBA00022970"/>
    </source>
</evidence>
<keyword evidence="3" id="KW-0029">Amino-acid transport</keyword>
<dbReference type="Proteomes" id="UP001255856">
    <property type="component" value="Unassembled WGS sequence"/>
</dbReference>
<organism evidence="9 10">
    <name type="scientific">Prototheca wickerhamii</name>
    <dbReference type="NCBI Taxonomy" id="3111"/>
    <lineage>
        <taxon>Eukaryota</taxon>
        <taxon>Viridiplantae</taxon>
        <taxon>Chlorophyta</taxon>
        <taxon>core chlorophytes</taxon>
        <taxon>Trebouxiophyceae</taxon>
        <taxon>Chlorellales</taxon>
        <taxon>Chlorellaceae</taxon>
        <taxon>Prototheca</taxon>
    </lineage>
</organism>
<evidence type="ECO:0000256" key="7">
    <source>
        <dbReference type="SAM" id="Phobius"/>
    </source>
</evidence>
<comment type="subcellular location">
    <subcellularLocation>
        <location evidence="1">Membrane</location>
        <topology evidence="1">Multi-pass membrane protein</topology>
    </subcellularLocation>
</comment>
<keyword evidence="5 7" id="KW-0472">Membrane</keyword>
<comment type="caution">
    <text evidence="9">The sequence shown here is derived from an EMBL/GenBank/DDBJ whole genome shotgun (WGS) entry which is preliminary data.</text>
</comment>
<feature type="domain" description="Amino acid transporter transmembrane" evidence="8">
    <location>
        <begin position="272"/>
        <end position="421"/>
    </location>
</feature>
<feature type="transmembrane region" description="Helical" evidence="7">
    <location>
        <begin position="155"/>
        <end position="176"/>
    </location>
</feature>
<gene>
    <name evidence="9" type="ORF">QBZ16_003219</name>
</gene>
<protein>
    <recommendedName>
        <fullName evidence="8">Amino acid transporter transmembrane domain-containing protein</fullName>
    </recommendedName>
</protein>
<evidence type="ECO:0000259" key="8">
    <source>
        <dbReference type="Pfam" id="PF01490"/>
    </source>
</evidence>
<feature type="domain" description="Amino acid transporter transmembrane" evidence="8">
    <location>
        <begin position="12"/>
        <end position="231"/>
    </location>
</feature>
<dbReference type="InterPro" id="IPR013057">
    <property type="entry name" value="AA_transpt_TM"/>
</dbReference>
<dbReference type="GO" id="GO:0016020">
    <property type="term" value="C:membrane"/>
    <property type="evidence" value="ECO:0007669"/>
    <property type="project" value="UniProtKB-SubCell"/>
</dbReference>
<accession>A0AAD9IH35</accession>
<feature type="transmembrane region" description="Helical" evidence="7">
    <location>
        <begin position="367"/>
        <end position="386"/>
    </location>
</feature>
<evidence type="ECO:0000256" key="4">
    <source>
        <dbReference type="ARBA" id="ARBA00022989"/>
    </source>
</evidence>
<feature type="transmembrane region" description="Helical" evidence="7">
    <location>
        <begin position="393"/>
        <end position="416"/>
    </location>
</feature>
<feature type="region of interest" description="Disordered" evidence="6">
    <location>
        <begin position="242"/>
        <end position="268"/>
    </location>
</feature>
<dbReference type="AlphaFoldDB" id="A0AAD9IH35"/>
<feature type="transmembrane region" description="Helical" evidence="7">
    <location>
        <begin position="455"/>
        <end position="479"/>
    </location>
</feature>
<feature type="compositionally biased region" description="Acidic residues" evidence="6">
    <location>
        <begin position="245"/>
        <end position="258"/>
    </location>
</feature>
<sequence length="486" mass="52169">MVGGLPSGSPGEASARSSIVTLINSCVGVGVLSLPYAFRSAGWAGGLALLAFVAVTEAFTLYVLSRYAEHTDSATYSSVVRSMLGKRASFFLAFVLLIYLFGSCVAYLIIFGDCLHPIVLGALGEHWFTRRNVVLPVLSSLTMFPLCLPRTLDSIVGVSAVALYGIVAMVGIVTWRNVGAIEAEASPWAEVRPFNLSLDCLAAIPIIIFGMQCHCQVITVFNELTDHPRVLTTVLPAPSARLMVEEEEEEDEGEEGEPEDVRLERRQSRKSKKLRGMRRVVFTASEWVGLTAVGYSAIGLTGYLAFPHTAMSNILNNFSRKDRLMQLCRGLVGLMKVVSYPINHHPARSATADLVRQVSGRAVGGSALFHVGHAAVFYLATLSVALCVRDLGVVFKIVGGTNGAFLIFGLPGALLMKYASDKAVASRVAAGAVRPLLRADGAEERAPYRLLTSKLWWAGVGLCTLCALVLALTIVSMVFPMKAASP</sequence>
<keyword evidence="10" id="KW-1185">Reference proteome</keyword>
<dbReference type="PANTHER" id="PTHR22950:SF652">
    <property type="entry name" value="TRANSMEMBRANE AMINO ACID TRANSPORTER FAMILY PROTEIN"/>
    <property type="match status" value="1"/>
</dbReference>
<dbReference type="Pfam" id="PF01490">
    <property type="entry name" value="Aa_trans"/>
    <property type="match status" value="2"/>
</dbReference>
<dbReference type="GO" id="GO:0015179">
    <property type="term" value="F:L-amino acid transmembrane transporter activity"/>
    <property type="evidence" value="ECO:0007669"/>
    <property type="project" value="TreeGrafter"/>
</dbReference>
<feature type="transmembrane region" description="Helical" evidence="7">
    <location>
        <begin position="90"/>
        <end position="111"/>
    </location>
</feature>
<proteinExistence type="predicted"/>
<evidence type="ECO:0000313" key="10">
    <source>
        <dbReference type="Proteomes" id="UP001255856"/>
    </source>
</evidence>
<reference evidence="9" key="1">
    <citation type="submission" date="2021-01" db="EMBL/GenBank/DDBJ databases">
        <authorList>
            <person name="Eckstrom K.M.E."/>
        </authorList>
    </citation>
    <scope>NUCLEOTIDE SEQUENCE</scope>
    <source>
        <strain evidence="9">UVCC 0001</strain>
    </source>
</reference>
<name>A0AAD9IH35_PROWI</name>
<keyword evidence="2 7" id="KW-0812">Transmembrane</keyword>
<evidence type="ECO:0000256" key="6">
    <source>
        <dbReference type="SAM" id="MobiDB-lite"/>
    </source>
</evidence>
<dbReference type="PANTHER" id="PTHR22950">
    <property type="entry name" value="AMINO ACID TRANSPORTER"/>
    <property type="match status" value="1"/>
</dbReference>
<keyword evidence="3" id="KW-0813">Transport</keyword>
<keyword evidence="4 7" id="KW-1133">Transmembrane helix</keyword>
<evidence type="ECO:0000256" key="1">
    <source>
        <dbReference type="ARBA" id="ARBA00004141"/>
    </source>
</evidence>
<evidence type="ECO:0000313" key="9">
    <source>
        <dbReference type="EMBL" id="KAK2078379.1"/>
    </source>
</evidence>
<evidence type="ECO:0000256" key="5">
    <source>
        <dbReference type="ARBA" id="ARBA00023136"/>
    </source>
</evidence>